<dbReference type="Proteomes" id="UP000029672">
    <property type="component" value="Chromosome"/>
</dbReference>
<dbReference type="PANTHER" id="PTHR37423:SF2">
    <property type="entry name" value="MEMBRANE-BOUND LYTIC MUREIN TRANSGLYCOSYLASE C"/>
    <property type="match status" value="1"/>
</dbReference>
<sequence length="656" mass="76593">MFKKFFIYGALFISTIAYSSISEKQVQQLKKQLATIQQKEYKDKQHIKSNLKSTNIDAYLQYKKISLDPAAFTQEQIKTFFDENEDQYWSSALCDDLARYYAKNNNWQMFKQFYDGNLESAGKCWIIAQKASDEEFKRKAIVDFSKFTQTKKYSALECSDVDDYWKKQDSTSKNKDCVVEKAYKLAFEDNFDDALILLDNNIEQHSYNDYIKAWKKTTDNPQLLDGFIAKYHDYPEFIEVLAETSKDSVKTKLEDYAKIWLKLKNKSYLNDEAKSKATLPIAVAFAKNHNMQQAKEWFAKVDKKYYDDNAWAWLLRVDIYSFDSQNYINNYKNLPAKMQKENAWKYWFAYSYSKTGNKAKANEIYESLAIQKGFNYYTLLSADALGKKYVLGSDKVKLISKEKTTDFLKDRNISQAVMLYEAGQYKDSSQLWKWIIREKFRSQQRMQIPELAQLAWIKEMHYQAIFSMSMLGLDNHLELLYPYPFTIEVDDQSSKYNLQKALIFSIMRQESLFYREASSFAGAKGLMQVTDSTAGFVAKRYRLKNIDNIAEKLFTPNVNISVGSANLDFLNQLFKGNIILTIAAYNAGPGNVAKWLTKQEIPAKQWLESIPFGETRHYVRSVLVNMVIYNNIILKDKRVRLSDILDNQISNKLSFK</sequence>
<accession>A0A097ENT2</accession>
<evidence type="ECO:0000256" key="1">
    <source>
        <dbReference type="ARBA" id="ARBA00007734"/>
    </source>
</evidence>
<gene>
    <name evidence="4" type="ORF">LO80_04015</name>
</gene>
<keyword evidence="2" id="KW-0732">Signal</keyword>
<dbReference type="Gene3D" id="1.25.20.10">
    <property type="entry name" value="Bacterial muramidases"/>
    <property type="match status" value="1"/>
</dbReference>
<evidence type="ECO:0000256" key="2">
    <source>
        <dbReference type="ARBA" id="ARBA00022729"/>
    </source>
</evidence>
<evidence type="ECO:0000259" key="3">
    <source>
        <dbReference type="Pfam" id="PF01464"/>
    </source>
</evidence>
<dbReference type="SUPFAM" id="SSF48435">
    <property type="entry name" value="Bacterial muramidases"/>
    <property type="match status" value="1"/>
</dbReference>
<dbReference type="SUPFAM" id="SSF53955">
    <property type="entry name" value="Lysozyme-like"/>
    <property type="match status" value="1"/>
</dbReference>
<reference evidence="4 5" key="1">
    <citation type="submission" date="2014-10" db="EMBL/GenBank/DDBJ databases">
        <title>Whole genome sequence of Francisella endociliophora strain FSC1006, isolated from a laboratory culture of the marine ciliate Euplotes raikovi.</title>
        <authorList>
            <person name="Granberg M."/>
            <person name="Backman S."/>
            <person name="Lundmark E."/>
            <person name="Nilsson E."/>
            <person name="Karlsson E."/>
            <person name="Thelaus J."/>
            <person name="Ohrman C."/>
            <person name="Larkeryd A."/>
            <person name="Stenberg P."/>
        </authorList>
    </citation>
    <scope>NUCLEOTIDE SEQUENCE [LARGE SCALE GENOMIC DNA]</scope>
    <source>
        <strain evidence="4 5">FSC1006</strain>
    </source>
</reference>
<feature type="domain" description="Transglycosylase SLT" evidence="3">
    <location>
        <begin position="492"/>
        <end position="602"/>
    </location>
</feature>
<dbReference type="GO" id="GO:0042597">
    <property type="term" value="C:periplasmic space"/>
    <property type="evidence" value="ECO:0007669"/>
    <property type="project" value="InterPro"/>
</dbReference>
<dbReference type="Gene3D" id="1.10.530.10">
    <property type="match status" value="1"/>
</dbReference>
<dbReference type="InterPro" id="IPR008939">
    <property type="entry name" value="Lytic_TGlycosylase_superhlx_U"/>
</dbReference>
<organism evidence="4 5">
    <name type="scientific">Candidatus Francisella endociliophora</name>
    <dbReference type="NCBI Taxonomy" id="653937"/>
    <lineage>
        <taxon>Bacteria</taxon>
        <taxon>Pseudomonadati</taxon>
        <taxon>Pseudomonadota</taxon>
        <taxon>Gammaproteobacteria</taxon>
        <taxon>Thiotrichales</taxon>
        <taxon>Francisellaceae</taxon>
        <taxon>Francisella</taxon>
    </lineage>
</organism>
<dbReference type="InterPro" id="IPR008258">
    <property type="entry name" value="Transglycosylase_SLT_dom_1"/>
</dbReference>
<dbReference type="CDD" id="cd13401">
    <property type="entry name" value="Slt70-like"/>
    <property type="match status" value="1"/>
</dbReference>
<protein>
    <recommendedName>
        <fullName evidence="3">Transglycosylase SLT domain-containing protein</fullName>
    </recommendedName>
</protein>
<dbReference type="GO" id="GO:0004553">
    <property type="term" value="F:hydrolase activity, hydrolyzing O-glycosyl compounds"/>
    <property type="evidence" value="ECO:0007669"/>
    <property type="project" value="InterPro"/>
</dbReference>
<dbReference type="KEGG" id="frf:LO80_04015"/>
<evidence type="ECO:0000313" key="4">
    <source>
        <dbReference type="EMBL" id="AIT09220.1"/>
    </source>
</evidence>
<keyword evidence="5" id="KW-1185">Reference proteome</keyword>
<dbReference type="HOGENOM" id="CLU_019016_0_1_6"/>
<proteinExistence type="inferred from homology"/>
<dbReference type="STRING" id="1547445.LO80_04015"/>
<dbReference type="RefSeq" id="WP_040008792.1">
    <property type="nucleotide sequence ID" value="NZ_CP009574.1"/>
</dbReference>
<dbReference type="AlphaFoldDB" id="A0A097ENT2"/>
<evidence type="ECO:0000313" key="5">
    <source>
        <dbReference type="Proteomes" id="UP000029672"/>
    </source>
</evidence>
<dbReference type="OrthoDB" id="92254at2"/>
<dbReference type="eggNOG" id="COG0741">
    <property type="taxonomic scope" value="Bacteria"/>
</dbReference>
<dbReference type="Pfam" id="PF01464">
    <property type="entry name" value="SLT"/>
    <property type="match status" value="1"/>
</dbReference>
<dbReference type="PANTHER" id="PTHR37423">
    <property type="entry name" value="SOLUBLE LYTIC MUREIN TRANSGLYCOSYLASE-RELATED"/>
    <property type="match status" value="1"/>
</dbReference>
<name>A0A097ENT2_9GAMM</name>
<dbReference type="EMBL" id="CP009574">
    <property type="protein sequence ID" value="AIT09220.1"/>
    <property type="molecule type" value="Genomic_DNA"/>
</dbReference>
<dbReference type="InterPro" id="IPR023346">
    <property type="entry name" value="Lysozyme-like_dom_sf"/>
</dbReference>
<comment type="similarity">
    <text evidence="1">Belongs to the transglycosylase Slt family.</text>
</comment>